<accession>A0A345ME52</accession>
<proteinExistence type="predicted"/>
<name>A0A345ME52_9CAUD</name>
<organism evidence="1 2">
    <name type="scientific">Streptomyces phage SparkleGoddess</name>
    <dbReference type="NCBI Taxonomy" id="2283305"/>
    <lineage>
        <taxon>Viruses</taxon>
        <taxon>Duplodnaviria</taxon>
        <taxon>Heunggongvirae</taxon>
        <taxon>Uroviricota</taxon>
        <taxon>Caudoviricetes</taxon>
        <taxon>Stanwilliamsviridae</taxon>
        <taxon>Loccivirinae</taxon>
        <taxon>Gilsonvirus</taxon>
        <taxon>Gilsonvirus comrade</taxon>
    </lineage>
</organism>
<reference evidence="1 2" key="1">
    <citation type="submission" date="2018-07" db="EMBL/GenBank/DDBJ databases">
        <authorList>
            <person name="Dixon J."/>
            <person name="Knudsen H.R."/>
            <person name="Rock W."/>
            <person name="Scott A.N."/>
            <person name="Walsdorf S.L."/>
            <person name="Layton S.R."/>
            <person name="Nayek S."/>
            <person name="Kim T."/>
            <person name="Hughes L.E."/>
            <person name="Garlena R.A."/>
            <person name="Russell D.A."/>
            <person name="Pope W.H."/>
            <person name="Jacobs-Sera D."/>
            <person name="Hatfull G.F."/>
        </authorList>
    </citation>
    <scope>NUCLEOTIDE SEQUENCE [LARGE SCALE GENOMIC DNA]</scope>
</reference>
<evidence type="ECO:0000313" key="2">
    <source>
        <dbReference type="Proteomes" id="UP000259914"/>
    </source>
</evidence>
<protein>
    <submittedName>
        <fullName evidence="1">Uncharacterized protein</fullName>
    </submittedName>
</protein>
<dbReference type="EMBL" id="MH590589">
    <property type="protein sequence ID" value="AXH68833.1"/>
    <property type="molecule type" value="Genomic_DNA"/>
</dbReference>
<dbReference type="Proteomes" id="UP000259914">
    <property type="component" value="Segment"/>
</dbReference>
<sequence>MEVRIINERDQNTLNAIGQYRAIFRAAADPSKIDAANAYAGEDVGEMLIGMSNVIFYLLALINELEGNEPNDIEAPLDRIVLGIHNRN</sequence>
<evidence type="ECO:0000313" key="1">
    <source>
        <dbReference type="EMBL" id="AXH68833.1"/>
    </source>
</evidence>
<gene>
    <name evidence="1" type="primary">144</name>
    <name evidence="1" type="ORF">SEA_SPARKLEGODDESS_144</name>
</gene>